<name>A0A1Y6BHT5_9BACT</name>
<accession>A0A1Y6BHT5</accession>
<keyword evidence="2" id="KW-1185">Reference proteome</keyword>
<evidence type="ECO:0000313" key="1">
    <source>
        <dbReference type="EMBL" id="SMF10995.1"/>
    </source>
</evidence>
<dbReference type="RefSeq" id="WP_132317595.1">
    <property type="nucleotide sequence ID" value="NZ_FWZT01000005.1"/>
</dbReference>
<dbReference type="EMBL" id="FWZT01000005">
    <property type="protein sequence ID" value="SMF10995.1"/>
    <property type="molecule type" value="Genomic_DNA"/>
</dbReference>
<reference evidence="2" key="1">
    <citation type="submission" date="2017-04" db="EMBL/GenBank/DDBJ databases">
        <authorList>
            <person name="Varghese N."/>
            <person name="Submissions S."/>
        </authorList>
    </citation>
    <scope>NUCLEOTIDE SEQUENCE [LARGE SCALE GENOMIC DNA]</scope>
    <source>
        <strain evidence="2">RKEM611</strain>
    </source>
</reference>
<evidence type="ECO:0000313" key="2">
    <source>
        <dbReference type="Proteomes" id="UP000192907"/>
    </source>
</evidence>
<dbReference type="OrthoDB" id="9934194at2"/>
<proteinExistence type="predicted"/>
<organism evidence="1 2">
    <name type="scientific">Pseudobacteriovorax antillogorgiicola</name>
    <dbReference type="NCBI Taxonomy" id="1513793"/>
    <lineage>
        <taxon>Bacteria</taxon>
        <taxon>Pseudomonadati</taxon>
        <taxon>Bdellovibrionota</taxon>
        <taxon>Oligoflexia</taxon>
        <taxon>Oligoflexales</taxon>
        <taxon>Pseudobacteriovoracaceae</taxon>
        <taxon>Pseudobacteriovorax</taxon>
    </lineage>
</organism>
<sequence length="203" mass="23232">MGIFFRYRIRYLKNLQEYSEYNRRYVNNGGDQSIDISWMRSSKVIGVFAGNDLVAGFVESSPPTRSVADIPDQIRHQLLESECQSLANVQENAAFWISRSVQGKRSLQAFVWAAIVFRSVFCTRCKYTLGASNRLSITKLYQFFCGNTIYEAPSKLNPGERYHVFIWSKTQLLTVGFQIVRRLLERSTSKATETNATTELPSV</sequence>
<dbReference type="Proteomes" id="UP000192907">
    <property type="component" value="Unassembled WGS sequence"/>
</dbReference>
<protein>
    <submittedName>
        <fullName evidence="1">Uncharacterized protein</fullName>
    </submittedName>
</protein>
<gene>
    <name evidence="1" type="ORF">SAMN06296036_10540</name>
</gene>
<dbReference type="AlphaFoldDB" id="A0A1Y6BHT5"/>